<evidence type="ECO:0000313" key="2">
    <source>
        <dbReference type="EMBL" id="AUX33738.1"/>
    </source>
</evidence>
<keyword evidence="1" id="KW-1133">Transmembrane helix</keyword>
<evidence type="ECO:0000313" key="3">
    <source>
        <dbReference type="Proteomes" id="UP000295497"/>
    </source>
</evidence>
<name>A0A4P2QUA3_SORCE</name>
<dbReference type="RefSeq" id="WP_129577052.1">
    <property type="nucleotide sequence ID" value="NZ_CP012672.1"/>
</dbReference>
<feature type="transmembrane region" description="Helical" evidence="1">
    <location>
        <begin position="20"/>
        <end position="40"/>
    </location>
</feature>
<evidence type="ECO:0000256" key="1">
    <source>
        <dbReference type="SAM" id="Phobius"/>
    </source>
</evidence>
<organism evidence="2 3">
    <name type="scientific">Sorangium cellulosum</name>
    <name type="common">Polyangium cellulosum</name>
    <dbReference type="NCBI Taxonomy" id="56"/>
    <lineage>
        <taxon>Bacteria</taxon>
        <taxon>Pseudomonadati</taxon>
        <taxon>Myxococcota</taxon>
        <taxon>Polyangia</taxon>
        <taxon>Polyangiales</taxon>
        <taxon>Polyangiaceae</taxon>
        <taxon>Sorangium</taxon>
    </lineage>
</organism>
<proteinExistence type="predicted"/>
<sequence>MRDFTAAAGRLRSLSLGAKLLYTAFAIASIAGLLVSWRLYGAMVQDAGAVAYYAGAPAAAPPPAPTQAPAASDGPALELGPELELPAAPDPPRVLVEQISERKLLEVTHFHLFSVPVYVLILAHLWLLARLPAWLHTGGVAAAVVTSGLHIAAPWLIRSAPGAAALMPISGVAMLLSLGAMAVVSTVDMWLPRRSRRGEAAPLDDAR</sequence>
<gene>
    <name evidence="2" type="ORF">SOCE836_059020</name>
</gene>
<protein>
    <submittedName>
        <fullName evidence="2">Uncharacterized protein</fullName>
    </submittedName>
</protein>
<reference evidence="2 3" key="1">
    <citation type="submission" date="2015-09" db="EMBL/GenBank/DDBJ databases">
        <title>Sorangium comparison.</title>
        <authorList>
            <person name="Zaburannyi N."/>
            <person name="Bunk B."/>
            <person name="Overmann J."/>
            <person name="Mueller R."/>
        </authorList>
    </citation>
    <scope>NUCLEOTIDE SEQUENCE [LARGE SCALE GENOMIC DNA]</scope>
    <source>
        <strain evidence="2 3">So ce836</strain>
    </source>
</reference>
<dbReference type="EMBL" id="CP012672">
    <property type="protein sequence ID" value="AUX33738.1"/>
    <property type="molecule type" value="Genomic_DNA"/>
</dbReference>
<feature type="transmembrane region" description="Helical" evidence="1">
    <location>
        <begin position="140"/>
        <end position="157"/>
    </location>
</feature>
<feature type="transmembrane region" description="Helical" evidence="1">
    <location>
        <begin position="110"/>
        <end position="128"/>
    </location>
</feature>
<dbReference type="AlphaFoldDB" id="A0A4P2QUA3"/>
<feature type="transmembrane region" description="Helical" evidence="1">
    <location>
        <begin position="163"/>
        <end position="187"/>
    </location>
</feature>
<keyword evidence="1" id="KW-0472">Membrane</keyword>
<dbReference type="Proteomes" id="UP000295497">
    <property type="component" value="Chromosome"/>
</dbReference>
<accession>A0A4P2QUA3</accession>
<keyword evidence="1" id="KW-0812">Transmembrane</keyword>